<accession>A0A977KLP6</accession>
<evidence type="ECO:0000313" key="1">
    <source>
        <dbReference type="EMBL" id="UXE03788.1"/>
    </source>
</evidence>
<proteinExistence type="predicted"/>
<protein>
    <submittedName>
        <fullName evidence="1">Uncharacterized protein</fullName>
    </submittedName>
</protein>
<reference evidence="1" key="1">
    <citation type="submission" date="2022-08" db="EMBL/GenBank/DDBJ databases">
        <authorList>
            <person name="Abuwarda M.A."/>
            <person name="Alvarez A."/>
            <person name="Batteikh M."/>
            <person name="Baughman A.P."/>
            <person name="Chavez V."/>
            <person name="Cheng C."/>
            <person name="Cosentino E.J."/>
            <person name="Di Blasi D.L."/>
            <person name="Dooley N.L."/>
            <person name="Empson B.M."/>
            <person name="Erfanian K."/>
            <person name="Esparza P.D."/>
            <person name="Fleming H.S."/>
            <person name="Ghannam M.S."/>
            <person name="Gibbons A.C."/>
            <person name="Gonzalez C."/>
            <person name="Huq N.E."/>
            <person name="Jin K."/>
            <person name="Kamarzar M."/>
            <person name="Khaine A."/>
            <person name="Krug K.R."/>
            <person name="Lee A."/>
            <person name="Liao S."/>
            <person name="Light I."/>
            <person name="Ma Y."/>
            <person name="Magaling J.M."/>
            <person name="McLinden K.C."/>
            <person name="Melkote A."/>
            <person name="Montoya Serpas C.A."/>
            <person name="Niazmandi K."/>
            <person name="Ostroske E.C."/>
            <person name="Paek B.H."/>
            <person name="Rajiv S."/>
            <person name="Santos C.E."/>
            <person name="Semaan S.A."/>
            <person name="Senthilvelan J."/>
            <person name="Sheppy T.E."/>
            <person name="Stephenson J.C."/>
            <person name="Tenney M.E."/>
            <person name="Teoh N."/>
            <person name="Thorp J.P."/>
            <person name="Turon Font G."/>
            <person name="Uvarov E.V."/>
            <person name="Verpukhovskiy P."/>
            <person name="Wang J."/>
            <person name="Whang A.Y."/>
            <person name="Wright N.E."/>
            <person name="Wu M."/>
            <person name="Zhuang C."/>
            <person name="Bruns J.A."/>
            <person name="Chai A.E."/>
            <person name="Parikh H."/>
            <person name="Zorawik M."/>
            <person name="Garza D.R."/>
            <person name="Ngo R.T."/>
            <person name="Reddi K."/>
            <person name="Garcia-Vedrenne A.E."/>
            <person name="Freise A.C."/>
            <person name="Balish M.F."/>
            <person name="Garlena R.A."/>
            <person name="Russell D.A."/>
            <person name="Jacobs-Sera D."/>
            <person name="Hatfull G.F."/>
        </authorList>
    </citation>
    <scope>NUCLEOTIDE SEQUENCE</scope>
</reference>
<evidence type="ECO:0000313" key="2">
    <source>
        <dbReference type="Proteomes" id="UP001064297"/>
    </source>
</evidence>
<keyword evidence="2" id="KW-1185">Reference proteome</keyword>
<sequence>MSDYTDDVFERTERTLREFADDYDEPDLSQFGPVLAGLVEQGDLPRHVSRRQAQARAAVAGRAAADAYLAKPTRTESDLMPAPTISPELATKIAGRWGQAAPAVAEASAFEAIPEPNTGTVITFSKRHDTSPKTYLYAALKVAQDKWTLTGRVSGYFTWGQLLRFIGDGSNDGLGVRTIRVATQWVGVDDDE</sequence>
<organism evidence="1 2">
    <name type="scientific">Gordonia phage ObLaDi</name>
    <dbReference type="NCBI Taxonomy" id="2978487"/>
    <lineage>
        <taxon>Viruses</taxon>
        <taxon>Duplodnaviria</taxon>
        <taxon>Heunggongvirae</taxon>
        <taxon>Uroviricota</taxon>
        <taxon>Caudoviricetes</taxon>
        <taxon>Kruegerviridae</taxon>
        <taxon>Cafassovirus</taxon>
        <taxon>Cafassovirus obladi</taxon>
    </lineage>
</organism>
<gene>
    <name evidence="1" type="primary">65</name>
    <name evidence="1" type="ORF">SEA_OBLADI_65</name>
</gene>
<dbReference type="EMBL" id="OP297535">
    <property type="protein sequence ID" value="UXE03788.1"/>
    <property type="molecule type" value="Genomic_DNA"/>
</dbReference>
<name>A0A977KLP6_9CAUD</name>
<dbReference type="Proteomes" id="UP001064297">
    <property type="component" value="Segment"/>
</dbReference>